<keyword evidence="5" id="KW-1185">Reference proteome</keyword>
<keyword evidence="4" id="KW-0489">Methyltransferase</keyword>
<proteinExistence type="predicted"/>
<dbReference type="PANTHER" id="PTHR34203">
    <property type="entry name" value="METHYLTRANSFERASE, FKBM FAMILY PROTEIN"/>
    <property type="match status" value="1"/>
</dbReference>
<gene>
    <name evidence="4" type="ORF">DS843_14775</name>
</gene>
<feature type="domain" description="Methyltransferase FkbM" evidence="3">
    <location>
        <begin position="354"/>
        <end position="506"/>
    </location>
</feature>
<dbReference type="PROSITE" id="PS50293">
    <property type="entry name" value="TPR_REGION"/>
    <property type="match status" value="1"/>
</dbReference>
<feature type="repeat" description="TPR" evidence="1">
    <location>
        <begin position="215"/>
        <end position="248"/>
    </location>
</feature>
<sequence length="566" mass="60224">MATIEEALGIAIDHHASGRLAEAEVIYSRILDADPRNAPALHLAGVLACQTNRLGTALDRLGLAVGEAPGTAAYRIDHAKALIAAERWSAAAAAARPALALAPDAAEPWYLLALAEHHTGGTDAAVAALEHACALAPERSDTSGRLALLYQQRGQGHLRQSRQTLALADFRRASSLLPADAELRFQLATALLDSNRFGEAVAMYRRALSLDPAGDRALHNLGVALTRSGRTEEAMTALRRAAHLDSSHTAARDALALALNPPGLREDEDEAVPPDTDGGDPAAGPSDFPPAVVFLPARPDRPMLAERPSRHGLMRFFPKDAYVGRSLALYGEYSDEEHRLAAMLVKAGDVVVEAGSNIGAHTVPLARTVGPTGLVHAFEPQRAVHELLAHNLAANGLGNVVLHRAAVGNAPGQVTVPVPDYGRPGNFGAVTMGAITGETVPIETIDGLGLDRLALLKADVEGMETLVIEGAAHSIARFRPALYLENDREEHSADLIAMLQDTGYRLWWHIVPIYNPANYAGNRYNAFPNVVSLNLLGLPEGRPCPLPNLPPVTGPGQSWREVPWKP</sequence>
<reference evidence="4 5" key="1">
    <citation type="submission" date="2018-07" db="EMBL/GenBank/DDBJ databases">
        <title>Genome sequence of Azospirillum sp. ATCC 49961.</title>
        <authorList>
            <person name="Sant'Anna F.H."/>
            <person name="Baldani J.I."/>
            <person name="Zilli J.E."/>
            <person name="Reis V.M."/>
            <person name="Hartmann A."/>
            <person name="Cruz L."/>
            <person name="de Souza E.M."/>
            <person name="de Oliveira Pedrosa F."/>
            <person name="Passaglia L.M.P."/>
        </authorList>
    </citation>
    <scope>NUCLEOTIDE SEQUENCE [LARGE SCALE GENOMIC DNA]</scope>
    <source>
        <strain evidence="4 5">ATCC 49961</strain>
    </source>
</reference>
<dbReference type="SUPFAM" id="SSF48452">
    <property type="entry name" value="TPR-like"/>
    <property type="match status" value="1"/>
</dbReference>
<dbReference type="EMBL" id="QOKW01000010">
    <property type="protein sequence ID" value="KAA0680050.1"/>
    <property type="molecule type" value="Genomic_DNA"/>
</dbReference>
<evidence type="ECO:0000256" key="2">
    <source>
        <dbReference type="SAM" id="MobiDB-lite"/>
    </source>
</evidence>
<feature type="region of interest" description="Disordered" evidence="2">
    <location>
        <begin position="547"/>
        <end position="566"/>
    </location>
</feature>
<dbReference type="InterPro" id="IPR052514">
    <property type="entry name" value="SAM-dependent_MTase"/>
</dbReference>
<dbReference type="OrthoDB" id="7348357at2"/>
<dbReference type="InterPro" id="IPR011990">
    <property type="entry name" value="TPR-like_helical_dom_sf"/>
</dbReference>
<keyword evidence="1" id="KW-0802">TPR repeat</keyword>
<evidence type="ECO:0000256" key="1">
    <source>
        <dbReference type="PROSITE-ProRule" id="PRU00339"/>
    </source>
</evidence>
<dbReference type="PANTHER" id="PTHR34203:SF15">
    <property type="entry name" value="SLL1173 PROTEIN"/>
    <property type="match status" value="1"/>
</dbReference>
<feature type="repeat" description="TPR" evidence="1">
    <location>
        <begin position="181"/>
        <end position="214"/>
    </location>
</feature>
<feature type="region of interest" description="Disordered" evidence="2">
    <location>
        <begin position="262"/>
        <end position="289"/>
    </location>
</feature>
<dbReference type="SUPFAM" id="SSF53335">
    <property type="entry name" value="S-adenosyl-L-methionine-dependent methyltransferases"/>
    <property type="match status" value="1"/>
</dbReference>
<accession>A0A9W7NIY1</accession>
<comment type="caution">
    <text evidence="4">The sequence shown here is derived from an EMBL/GenBank/DDBJ whole genome shotgun (WGS) entry which is preliminary data.</text>
</comment>
<dbReference type="Pfam" id="PF13432">
    <property type="entry name" value="TPR_16"/>
    <property type="match status" value="2"/>
</dbReference>
<dbReference type="RefSeq" id="WP_149469665.1">
    <property type="nucleotide sequence ID" value="NZ_QOKW01000010.1"/>
</dbReference>
<dbReference type="Gene3D" id="3.40.50.150">
    <property type="entry name" value="Vaccinia Virus protein VP39"/>
    <property type="match status" value="1"/>
</dbReference>
<evidence type="ECO:0000259" key="3">
    <source>
        <dbReference type="Pfam" id="PF05050"/>
    </source>
</evidence>
<dbReference type="InterPro" id="IPR029063">
    <property type="entry name" value="SAM-dependent_MTases_sf"/>
</dbReference>
<dbReference type="GO" id="GO:0008168">
    <property type="term" value="F:methyltransferase activity"/>
    <property type="evidence" value="ECO:0007669"/>
    <property type="project" value="UniProtKB-KW"/>
</dbReference>
<organism evidence="4 5">
    <name type="scientific">Roseomonas genomospecies 6</name>
    <dbReference type="NCBI Taxonomy" id="214106"/>
    <lineage>
        <taxon>Bacteria</taxon>
        <taxon>Pseudomonadati</taxon>
        <taxon>Pseudomonadota</taxon>
        <taxon>Alphaproteobacteria</taxon>
        <taxon>Acetobacterales</taxon>
        <taxon>Roseomonadaceae</taxon>
        <taxon>Roseomonas</taxon>
    </lineage>
</organism>
<dbReference type="Proteomes" id="UP000480854">
    <property type="component" value="Unassembled WGS sequence"/>
</dbReference>
<dbReference type="AlphaFoldDB" id="A0A9W7NIY1"/>
<keyword evidence="4" id="KW-0808">Transferase</keyword>
<dbReference type="PROSITE" id="PS50005">
    <property type="entry name" value="TPR"/>
    <property type="match status" value="2"/>
</dbReference>
<dbReference type="InterPro" id="IPR019734">
    <property type="entry name" value="TPR_rpt"/>
</dbReference>
<protein>
    <submittedName>
        <fullName evidence="4">FkbM family methyltransferase</fullName>
    </submittedName>
</protein>
<evidence type="ECO:0000313" key="5">
    <source>
        <dbReference type="Proteomes" id="UP000480854"/>
    </source>
</evidence>
<dbReference type="GO" id="GO:0032259">
    <property type="term" value="P:methylation"/>
    <property type="evidence" value="ECO:0007669"/>
    <property type="project" value="UniProtKB-KW"/>
</dbReference>
<dbReference type="Pfam" id="PF05050">
    <property type="entry name" value="Methyltransf_21"/>
    <property type="match status" value="1"/>
</dbReference>
<evidence type="ECO:0000313" key="4">
    <source>
        <dbReference type="EMBL" id="KAA0680050.1"/>
    </source>
</evidence>
<dbReference type="Gene3D" id="1.25.40.10">
    <property type="entry name" value="Tetratricopeptide repeat domain"/>
    <property type="match status" value="2"/>
</dbReference>
<name>A0A9W7NIY1_9PROT</name>
<dbReference type="SMART" id="SM00028">
    <property type="entry name" value="TPR"/>
    <property type="match status" value="5"/>
</dbReference>
<dbReference type="NCBIfam" id="TIGR01444">
    <property type="entry name" value="fkbM_fam"/>
    <property type="match status" value="1"/>
</dbReference>
<dbReference type="InterPro" id="IPR006342">
    <property type="entry name" value="FkbM_mtfrase"/>
</dbReference>